<evidence type="ECO:0000256" key="5">
    <source>
        <dbReference type="ARBA" id="ARBA00010763"/>
    </source>
</evidence>
<dbReference type="EMBL" id="MZGX01000013">
    <property type="protein sequence ID" value="OPX43914.1"/>
    <property type="molecule type" value="Genomic_DNA"/>
</dbReference>
<sequence>MLGIEQAREVVLDSVVKIDSEVVDITSSLNRILACDIYSDIDLPTFNNSAMDGYAVISSGLKGASFDQPIWLEVIGEIPAGYTYSGKLMNGKALKIMTGAPIPEGADTVVPIEYTEAEGALVKVFRGVKEKENIRYKGEDVARGKLVIPEGKKISPVDIGMLAAQNLRTISVAKLPSVSILATGDEVVDIGEELSPGKIRDINSYSLYANVIKYGGIPISLGIAKDNKAAIFRSIENGLNSDILLISGGVSVGDYDFVKEVLIEKGVSIKFWKVAIKPGKPVLFGVKGNTLVFGLPGNPISTLVTFREFVLPAMCKMQGRVGNPVREQYAVLERDISIAPGRRHYIMGRICYRGGSYFAKPVGIQSSGALNSMLQSNCLIVVPEDTPQIKSGEQVLVQLLDE</sequence>
<evidence type="ECO:0000256" key="6">
    <source>
        <dbReference type="ARBA" id="ARBA00013269"/>
    </source>
</evidence>
<comment type="pathway">
    <text evidence="4 14">Cofactor biosynthesis; molybdopterin biosynthesis.</text>
</comment>
<keyword evidence="17" id="KW-1185">Reference proteome</keyword>
<comment type="caution">
    <text evidence="16">The sequence shown here is derived from an EMBL/GenBank/DDBJ whole genome shotgun (WGS) entry which is preliminary data.</text>
</comment>
<dbReference type="CDD" id="cd00887">
    <property type="entry name" value="MoeA"/>
    <property type="match status" value="1"/>
</dbReference>
<evidence type="ECO:0000256" key="4">
    <source>
        <dbReference type="ARBA" id="ARBA00005046"/>
    </source>
</evidence>
<organism evidence="16 17">
    <name type="scientific">Ruminiclostridium hungatei</name>
    <name type="common">Clostridium hungatei</name>
    <dbReference type="NCBI Taxonomy" id="48256"/>
    <lineage>
        <taxon>Bacteria</taxon>
        <taxon>Bacillati</taxon>
        <taxon>Bacillota</taxon>
        <taxon>Clostridia</taxon>
        <taxon>Eubacteriales</taxon>
        <taxon>Oscillospiraceae</taxon>
        <taxon>Ruminiclostridium</taxon>
    </lineage>
</organism>
<dbReference type="EC" id="2.10.1.1" evidence="6 14"/>
<dbReference type="SUPFAM" id="SSF63867">
    <property type="entry name" value="MoeA C-terminal domain-like"/>
    <property type="match status" value="1"/>
</dbReference>
<dbReference type="Gene3D" id="2.170.190.11">
    <property type="entry name" value="Molybdopterin biosynthesis moea protein, domain 3"/>
    <property type="match status" value="1"/>
</dbReference>
<dbReference type="GO" id="GO:0005829">
    <property type="term" value="C:cytosol"/>
    <property type="evidence" value="ECO:0007669"/>
    <property type="project" value="TreeGrafter"/>
</dbReference>
<evidence type="ECO:0000313" key="17">
    <source>
        <dbReference type="Proteomes" id="UP000191554"/>
    </source>
</evidence>
<reference evidence="16 17" key="1">
    <citation type="submission" date="2017-03" db="EMBL/GenBank/DDBJ databases">
        <title>Genome sequence of Clostridium hungatei DSM 14427.</title>
        <authorList>
            <person name="Poehlein A."/>
            <person name="Daniel R."/>
        </authorList>
    </citation>
    <scope>NUCLEOTIDE SEQUENCE [LARGE SCALE GENOMIC DNA]</scope>
    <source>
        <strain evidence="16 17">DSM 14427</strain>
    </source>
</reference>
<evidence type="ECO:0000256" key="3">
    <source>
        <dbReference type="ARBA" id="ARBA00003487"/>
    </source>
</evidence>
<dbReference type="UniPathway" id="UPA00344"/>
<name>A0A1V4SJC9_RUMHU</name>
<dbReference type="FunFam" id="2.170.190.11:FF:000001">
    <property type="entry name" value="Molybdopterin molybdenumtransferase"/>
    <property type="match status" value="1"/>
</dbReference>
<comment type="cofactor">
    <cofactor evidence="1 14">
        <name>Mg(2+)</name>
        <dbReference type="ChEBI" id="CHEBI:18420"/>
    </cofactor>
</comment>
<feature type="domain" description="MoaB/Mog" evidence="15">
    <location>
        <begin position="179"/>
        <end position="316"/>
    </location>
</feature>
<evidence type="ECO:0000256" key="14">
    <source>
        <dbReference type="RuleBase" id="RU365090"/>
    </source>
</evidence>
<keyword evidence="8 14" id="KW-0500">Molybdenum</keyword>
<dbReference type="InterPro" id="IPR001453">
    <property type="entry name" value="MoaB/Mog_dom"/>
</dbReference>
<dbReference type="InterPro" id="IPR038987">
    <property type="entry name" value="MoeA-like"/>
</dbReference>
<dbReference type="SUPFAM" id="SSF53218">
    <property type="entry name" value="Molybdenum cofactor biosynthesis proteins"/>
    <property type="match status" value="1"/>
</dbReference>
<comment type="function">
    <text evidence="3">May be involved in the biosynthesis of molybdopterin.</text>
</comment>
<dbReference type="Gene3D" id="3.90.105.10">
    <property type="entry name" value="Molybdopterin biosynthesis moea protein, domain 2"/>
    <property type="match status" value="1"/>
</dbReference>
<dbReference type="InterPro" id="IPR036425">
    <property type="entry name" value="MoaB/Mog-like_dom_sf"/>
</dbReference>
<evidence type="ECO:0000256" key="9">
    <source>
        <dbReference type="ARBA" id="ARBA00022679"/>
    </source>
</evidence>
<comment type="similarity">
    <text evidence="5 14">Belongs to the MoeA family.</text>
</comment>
<evidence type="ECO:0000256" key="1">
    <source>
        <dbReference type="ARBA" id="ARBA00001946"/>
    </source>
</evidence>
<dbReference type="STRING" id="48256.CLHUN_21570"/>
<dbReference type="SUPFAM" id="SSF63882">
    <property type="entry name" value="MoeA N-terminal region -like"/>
    <property type="match status" value="1"/>
</dbReference>
<dbReference type="GO" id="GO:0046872">
    <property type="term" value="F:metal ion binding"/>
    <property type="evidence" value="ECO:0007669"/>
    <property type="project" value="UniProtKB-UniRule"/>
</dbReference>
<comment type="catalytic activity">
    <reaction evidence="13">
        <text>adenylyl-molybdopterin + molybdate = Mo-molybdopterin + AMP + H(+)</text>
        <dbReference type="Rhea" id="RHEA:35047"/>
        <dbReference type="ChEBI" id="CHEBI:15378"/>
        <dbReference type="ChEBI" id="CHEBI:36264"/>
        <dbReference type="ChEBI" id="CHEBI:62727"/>
        <dbReference type="ChEBI" id="CHEBI:71302"/>
        <dbReference type="ChEBI" id="CHEBI:456215"/>
        <dbReference type="EC" id="2.10.1.1"/>
    </reaction>
</comment>
<comment type="function">
    <text evidence="2 14">Catalyzes the insertion of molybdate into adenylated molybdopterin with the concomitant release of AMP.</text>
</comment>
<evidence type="ECO:0000313" key="16">
    <source>
        <dbReference type="EMBL" id="OPX43914.1"/>
    </source>
</evidence>
<evidence type="ECO:0000256" key="13">
    <source>
        <dbReference type="ARBA" id="ARBA00047317"/>
    </source>
</evidence>
<dbReference type="SMART" id="SM00852">
    <property type="entry name" value="MoCF_biosynth"/>
    <property type="match status" value="1"/>
</dbReference>
<gene>
    <name evidence="16" type="primary">moeA</name>
    <name evidence="16" type="ORF">CLHUN_21570</name>
</gene>
<dbReference type="InterPro" id="IPR008284">
    <property type="entry name" value="MoCF_biosynth_CS"/>
</dbReference>
<keyword evidence="10 14" id="KW-0479">Metal-binding</keyword>
<dbReference type="Pfam" id="PF03453">
    <property type="entry name" value="MoeA_N"/>
    <property type="match status" value="1"/>
</dbReference>
<protein>
    <recommendedName>
        <fullName evidence="7 14">Molybdopterin molybdenumtransferase</fullName>
        <ecNumber evidence="6 14">2.10.1.1</ecNumber>
    </recommendedName>
</protein>
<evidence type="ECO:0000256" key="10">
    <source>
        <dbReference type="ARBA" id="ARBA00022723"/>
    </source>
</evidence>
<dbReference type="FunFam" id="3.40.980.10:FF:000004">
    <property type="entry name" value="Molybdopterin molybdenumtransferase"/>
    <property type="match status" value="1"/>
</dbReference>
<dbReference type="NCBIfam" id="NF045515">
    <property type="entry name" value="Glp_gephyrin"/>
    <property type="match status" value="1"/>
</dbReference>
<dbReference type="InterPro" id="IPR005110">
    <property type="entry name" value="MoeA_linker/N"/>
</dbReference>
<dbReference type="RefSeq" id="WP_080064592.1">
    <property type="nucleotide sequence ID" value="NZ_MZGX01000013.1"/>
</dbReference>
<keyword evidence="11 14" id="KW-0460">Magnesium</keyword>
<evidence type="ECO:0000256" key="12">
    <source>
        <dbReference type="ARBA" id="ARBA00023150"/>
    </source>
</evidence>
<dbReference type="InterPro" id="IPR036135">
    <property type="entry name" value="MoeA_linker/N_sf"/>
</dbReference>
<dbReference type="AlphaFoldDB" id="A0A1V4SJC9"/>
<proteinExistence type="inferred from homology"/>
<dbReference type="Gene3D" id="3.40.980.10">
    <property type="entry name" value="MoaB/Mog-like domain"/>
    <property type="match status" value="1"/>
</dbReference>
<dbReference type="Pfam" id="PF00994">
    <property type="entry name" value="MoCF_biosynth"/>
    <property type="match status" value="1"/>
</dbReference>
<dbReference type="NCBIfam" id="TIGR00177">
    <property type="entry name" value="molyb_syn"/>
    <property type="match status" value="1"/>
</dbReference>
<evidence type="ECO:0000256" key="8">
    <source>
        <dbReference type="ARBA" id="ARBA00022505"/>
    </source>
</evidence>
<dbReference type="InterPro" id="IPR005111">
    <property type="entry name" value="MoeA_C_domain_IV"/>
</dbReference>
<accession>A0A1V4SJC9</accession>
<evidence type="ECO:0000259" key="15">
    <source>
        <dbReference type="SMART" id="SM00852"/>
    </source>
</evidence>
<dbReference type="InterPro" id="IPR036688">
    <property type="entry name" value="MoeA_C_domain_IV_sf"/>
</dbReference>
<dbReference type="PANTHER" id="PTHR10192:SF5">
    <property type="entry name" value="GEPHYRIN"/>
    <property type="match status" value="1"/>
</dbReference>
<dbReference type="OrthoDB" id="9804758at2"/>
<dbReference type="GO" id="GO:0006777">
    <property type="term" value="P:Mo-molybdopterin cofactor biosynthetic process"/>
    <property type="evidence" value="ECO:0007669"/>
    <property type="project" value="UniProtKB-UniRule"/>
</dbReference>
<dbReference type="Pfam" id="PF03454">
    <property type="entry name" value="MoeA_C"/>
    <property type="match status" value="1"/>
</dbReference>
<evidence type="ECO:0000256" key="7">
    <source>
        <dbReference type="ARBA" id="ARBA00021108"/>
    </source>
</evidence>
<dbReference type="Gene3D" id="2.40.340.10">
    <property type="entry name" value="MoeA, C-terminal, domain IV"/>
    <property type="match status" value="1"/>
</dbReference>
<evidence type="ECO:0000256" key="2">
    <source>
        <dbReference type="ARBA" id="ARBA00002901"/>
    </source>
</evidence>
<keyword evidence="9 14" id="KW-0808">Transferase</keyword>
<dbReference type="Proteomes" id="UP000191554">
    <property type="component" value="Unassembled WGS sequence"/>
</dbReference>
<dbReference type="PROSITE" id="PS01079">
    <property type="entry name" value="MOCF_BIOSYNTHESIS_2"/>
    <property type="match status" value="1"/>
</dbReference>
<dbReference type="PANTHER" id="PTHR10192">
    <property type="entry name" value="MOLYBDOPTERIN BIOSYNTHESIS PROTEIN"/>
    <property type="match status" value="1"/>
</dbReference>
<dbReference type="GO" id="GO:0061599">
    <property type="term" value="F:molybdopterin molybdotransferase activity"/>
    <property type="evidence" value="ECO:0007669"/>
    <property type="project" value="UniProtKB-UniRule"/>
</dbReference>
<keyword evidence="12 14" id="KW-0501">Molybdenum cofactor biosynthesis</keyword>
<evidence type="ECO:0000256" key="11">
    <source>
        <dbReference type="ARBA" id="ARBA00022842"/>
    </source>
</evidence>